<evidence type="ECO:0008006" key="3">
    <source>
        <dbReference type="Google" id="ProtNLM"/>
    </source>
</evidence>
<sequence length="116" mass="13277">MGQSVLNEDFRQEIRSIMAQTQAITLNSGAKVTENLLSRMTELDITVNGEPREEVEEVTHPFIAEVMAIPIPDKFKLPTMPLTFDYTLSDLAKNWYSKLKPNFIGSWNDLKKAFRD</sequence>
<dbReference type="Proteomes" id="UP001187192">
    <property type="component" value="Unassembled WGS sequence"/>
</dbReference>
<protein>
    <recommendedName>
        <fullName evidence="3">Retrotransposon gag domain-containing protein</fullName>
    </recommendedName>
</protein>
<organism evidence="1 2">
    <name type="scientific">Ficus carica</name>
    <name type="common">Common fig</name>
    <dbReference type="NCBI Taxonomy" id="3494"/>
    <lineage>
        <taxon>Eukaryota</taxon>
        <taxon>Viridiplantae</taxon>
        <taxon>Streptophyta</taxon>
        <taxon>Embryophyta</taxon>
        <taxon>Tracheophyta</taxon>
        <taxon>Spermatophyta</taxon>
        <taxon>Magnoliopsida</taxon>
        <taxon>eudicotyledons</taxon>
        <taxon>Gunneridae</taxon>
        <taxon>Pentapetalae</taxon>
        <taxon>rosids</taxon>
        <taxon>fabids</taxon>
        <taxon>Rosales</taxon>
        <taxon>Moraceae</taxon>
        <taxon>Ficeae</taxon>
        <taxon>Ficus</taxon>
    </lineage>
</organism>
<dbReference type="AlphaFoldDB" id="A0AA88IZ63"/>
<keyword evidence="2" id="KW-1185">Reference proteome</keyword>
<proteinExistence type="predicted"/>
<accession>A0AA88IZ63</accession>
<name>A0AA88IZ63_FICCA</name>
<evidence type="ECO:0000313" key="2">
    <source>
        <dbReference type="Proteomes" id="UP001187192"/>
    </source>
</evidence>
<evidence type="ECO:0000313" key="1">
    <source>
        <dbReference type="EMBL" id="GMN57652.1"/>
    </source>
</evidence>
<reference evidence="1" key="1">
    <citation type="submission" date="2023-07" db="EMBL/GenBank/DDBJ databases">
        <title>draft genome sequence of fig (Ficus carica).</title>
        <authorList>
            <person name="Takahashi T."/>
            <person name="Nishimura K."/>
        </authorList>
    </citation>
    <scope>NUCLEOTIDE SEQUENCE</scope>
</reference>
<comment type="caution">
    <text evidence="1">The sequence shown here is derived from an EMBL/GenBank/DDBJ whole genome shotgun (WGS) entry which is preliminary data.</text>
</comment>
<gene>
    <name evidence="1" type="ORF">TIFTF001_026757</name>
</gene>
<dbReference type="EMBL" id="BTGU01000071">
    <property type="protein sequence ID" value="GMN57652.1"/>
    <property type="molecule type" value="Genomic_DNA"/>
</dbReference>